<name>A0A518D003_9BACT</name>
<dbReference type="SUPFAM" id="SSF52518">
    <property type="entry name" value="Thiamin diphosphate-binding fold (THDP-binding)"/>
    <property type="match status" value="2"/>
</dbReference>
<dbReference type="InterPro" id="IPR020826">
    <property type="entry name" value="Transketolase_BS"/>
</dbReference>
<evidence type="ECO:0000259" key="12">
    <source>
        <dbReference type="SMART" id="SM00861"/>
    </source>
</evidence>
<comment type="pathway">
    <text evidence="1 10">Metabolic intermediate biosynthesis; 1-deoxy-D-xylulose 5-phosphate biosynthesis; 1-deoxy-D-xylulose 5-phosphate from D-glyceraldehyde 3-phosphate and pyruvate: step 1/1.</text>
</comment>
<evidence type="ECO:0000256" key="2">
    <source>
        <dbReference type="ARBA" id="ARBA00011081"/>
    </source>
</evidence>
<comment type="cofactor">
    <cofactor evidence="10">
        <name>thiamine diphosphate</name>
        <dbReference type="ChEBI" id="CHEBI:58937"/>
    </cofactor>
    <text evidence="10">Binds 1 thiamine pyrophosphate per subunit.</text>
</comment>
<dbReference type="InterPro" id="IPR033248">
    <property type="entry name" value="Transketolase_C"/>
</dbReference>
<evidence type="ECO:0000256" key="1">
    <source>
        <dbReference type="ARBA" id="ARBA00004980"/>
    </source>
</evidence>
<dbReference type="SMART" id="SM00861">
    <property type="entry name" value="Transket_pyr"/>
    <property type="match status" value="1"/>
</dbReference>
<dbReference type="UniPathway" id="UPA00064">
    <property type="reaction ID" value="UER00091"/>
</dbReference>
<dbReference type="AlphaFoldDB" id="A0A518D003"/>
<keyword evidence="8 10" id="KW-0786">Thiamine pyrophosphate</keyword>
<keyword evidence="6 10" id="KW-0460">Magnesium</keyword>
<comment type="catalytic activity">
    <reaction evidence="10">
        <text>D-glyceraldehyde 3-phosphate + pyruvate + H(+) = 1-deoxy-D-xylulose 5-phosphate + CO2</text>
        <dbReference type="Rhea" id="RHEA:12605"/>
        <dbReference type="ChEBI" id="CHEBI:15361"/>
        <dbReference type="ChEBI" id="CHEBI:15378"/>
        <dbReference type="ChEBI" id="CHEBI:16526"/>
        <dbReference type="ChEBI" id="CHEBI:57792"/>
        <dbReference type="ChEBI" id="CHEBI:59776"/>
        <dbReference type="EC" id="2.2.1.7"/>
    </reaction>
</comment>
<feature type="binding site" evidence="10">
    <location>
        <position position="119"/>
    </location>
    <ligand>
        <name>thiamine diphosphate</name>
        <dbReference type="ChEBI" id="CHEBI:58937"/>
    </ligand>
</feature>
<feature type="compositionally biased region" description="Acidic residues" evidence="11">
    <location>
        <begin position="1"/>
        <end position="11"/>
    </location>
</feature>
<feature type="region of interest" description="Disordered" evidence="11">
    <location>
        <begin position="1"/>
        <end position="34"/>
    </location>
</feature>
<feature type="binding site" evidence="10">
    <location>
        <begin position="160"/>
        <end position="162"/>
    </location>
    <ligand>
        <name>thiamine diphosphate</name>
        <dbReference type="ChEBI" id="CHEBI:58937"/>
    </ligand>
</feature>
<feature type="binding site" evidence="10">
    <location>
        <begin position="198"/>
        <end position="199"/>
    </location>
    <ligand>
        <name>thiamine diphosphate</name>
        <dbReference type="ChEBI" id="CHEBI:58937"/>
    </ligand>
</feature>
<reference evidence="13 14" key="1">
    <citation type="submission" date="2019-02" db="EMBL/GenBank/DDBJ databases">
        <title>Deep-cultivation of Planctomycetes and their phenomic and genomic characterization uncovers novel biology.</title>
        <authorList>
            <person name="Wiegand S."/>
            <person name="Jogler M."/>
            <person name="Boedeker C."/>
            <person name="Pinto D."/>
            <person name="Vollmers J."/>
            <person name="Rivas-Marin E."/>
            <person name="Kohn T."/>
            <person name="Peeters S.H."/>
            <person name="Heuer A."/>
            <person name="Rast P."/>
            <person name="Oberbeckmann S."/>
            <person name="Bunk B."/>
            <person name="Jeske O."/>
            <person name="Meyerdierks A."/>
            <person name="Storesund J.E."/>
            <person name="Kallscheuer N."/>
            <person name="Luecker S."/>
            <person name="Lage O.M."/>
            <person name="Pohl T."/>
            <person name="Merkel B.J."/>
            <person name="Hornburger P."/>
            <person name="Mueller R.-W."/>
            <person name="Bruemmer F."/>
            <person name="Labrenz M."/>
            <person name="Spormann A.M."/>
            <person name="Op den Camp H."/>
            <person name="Overmann J."/>
            <person name="Amann R."/>
            <person name="Jetten M.S.M."/>
            <person name="Mascher T."/>
            <person name="Medema M.H."/>
            <person name="Devos D.P."/>
            <person name="Kaster A.-K."/>
            <person name="Ovreas L."/>
            <person name="Rohde M."/>
            <person name="Galperin M.Y."/>
            <person name="Jogler C."/>
        </authorList>
    </citation>
    <scope>NUCLEOTIDE SEQUENCE [LARGE SCALE GENOMIC DNA]</scope>
    <source>
        <strain evidence="13 14">Pla163</strain>
    </source>
</reference>
<dbReference type="GO" id="GO:0009228">
    <property type="term" value="P:thiamine biosynthetic process"/>
    <property type="evidence" value="ECO:0007669"/>
    <property type="project" value="UniProtKB-UniRule"/>
</dbReference>
<keyword evidence="4 10" id="KW-0808">Transferase</keyword>
<evidence type="ECO:0000256" key="8">
    <source>
        <dbReference type="ARBA" id="ARBA00023052"/>
    </source>
</evidence>
<dbReference type="InterPro" id="IPR009014">
    <property type="entry name" value="Transketo_C/PFOR_II"/>
</dbReference>
<feature type="binding site" evidence="10">
    <location>
        <position position="226"/>
    </location>
    <ligand>
        <name>thiamine diphosphate</name>
        <dbReference type="ChEBI" id="CHEBI:58937"/>
    </ligand>
</feature>
<dbReference type="Pfam" id="PF02779">
    <property type="entry name" value="Transket_pyr"/>
    <property type="match status" value="1"/>
</dbReference>
<dbReference type="CDD" id="cd07033">
    <property type="entry name" value="TPP_PYR_DXS_TK_like"/>
    <property type="match status" value="1"/>
</dbReference>
<dbReference type="GO" id="GO:0008661">
    <property type="term" value="F:1-deoxy-D-xylulose-5-phosphate synthase activity"/>
    <property type="evidence" value="ECO:0007669"/>
    <property type="project" value="UniProtKB-UniRule"/>
</dbReference>
<dbReference type="RefSeq" id="WP_419185741.1">
    <property type="nucleotide sequence ID" value="NZ_CP036290.1"/>
</dbReference>
<keyword evidence="14" id="KW-1185">Reference proteome</keyword>
<dbReference type="PROSITE" id="PS00802">
    <property type="entry name" value="TRANSKETOLASE_2"/>
    <property type="match status" value="1"/>
</dbReference>
<dbReference type="EC" id="2.2.1.7" evidence="10"/>
<dbReference type="PROSITE" id="PS00801">
    <property type="entry name" value="TRANSKETOLASE_1"/>
    <property type="match status" value="1"/>
</dbReference>
<dbReference type="PANTHER" id="PTHR43322:SF5">
    <property type="entry name" value="1-DEOXY-D-XYLULOSE-5-PHOSPHATE SYNTHASE, CHLOROPLASTIC"/>
    <property type="match status" value="1"/>
</dbReference>
<comment type="similarity">
    <text evidence="2 10">Belongs to the transketolase family. DXPS subfamily.</text>
</comment>
<evidence type="ECO:0000256" key="4">
    <source>
        <dbReference type="ARBA" id="ARBA00022679"/>
    </source>
</evidence>
<gene>
    <name evidence="10 13" type="primary">dxs</name>
    <name evidence="13" type="ORF">Pla163_19230</name>
</gene>
<evidence type="ECO:0000313" key="13">
    <source>
        <dbReference type="EMBL" id="QDU84809.1"/>
    </source>
</evidence>
<evidence type="ECO:0000313" key="14">
    <source>
        <dbReference type="Proteomes" id="UP000319342"/>
    </source>
</evidence>
<dbReference type="GO" id="GO:0005829">
    <property type="term" value="C:cytosol"/>
    <property type="evidence" value="ECO:0007669"/>
    <property type="project" value="TreeGrafter"/>
</dbReference>
<dbReference type="GO" id="GO:0030976">
    <property type="term" value="F:thiamine pyrophosphate binding"/>
    <property type="evidence" value="ECO:0007669"/>
    <property type="project" value="UniProtKB-UniRule"/>
</dbReference>
<evidence type="ECO:0000256" key="11">
    <source>
        <dbReference type="SAM" id="MobiDB-lite"/>
    </source>
</evidence>
<dbReference type="CDD" id="cd02007">
    <property type="entry name" value="TPP_DXS"/>
    <property type="match status" value="1"/>
</dbReference>
<dbReference type="GO" id="GO:0019288">
    <property type="term" value="P:isopentenyl diphosphate biosynthetic process, methylerythritol 4-phosphate pathway"/>
    <property type="evidence" value="ECO:0007669"/>
    <property type="project" value="TreeGrafter"/>
</dbReference>
<feature type="binding site" evidence="10">
    <location>
        <position position="197"/>
    </location>
    <ligand>
        <name>Mg(2+)</name>
        <dbReference type="ChEBI" id="CHEBI:18420"/>
    </ligand>
</feature>
<comment type="subunit">
    <text evidence="3 10">Homodimer.</text>
</comment>
<dbReference type="SUPFAM" id="SSF52922">
    <property type="entry name" value="TK C-terminal domain-like"/>
    <property type="match status" value="1"/>
</dbReference>
<feature type="binding site" evidence="10">
    <location>
        <position position="440"/>
    </location>
    <ligand>
        <name>thiamine diphosphate</name>
        <dbReference type="ChEBI" id="CHEBI:58937"/>
    </ligand>
</feature>
<dbReference type="FunFam" id="3.40.50.920:FF:000002">
    <property type="entry name" value="1-deoxy-D-xylulose-5-phosphate synthase"/>
    <property type="match status" value="1"/>
</dbReference>
<organism evidence="13 14">
    <name type="scientific">Rohdeia mirabilis</name>
    <dbReference type="NCBI Taxonomy" id="2528008"/>
    <lineage>
        <taxon>Bacteria</taxon>
        <taxon>Pseudomonadati</taxon>
        <taxon>Planctomycetota</taxon>
        <taxon>Planctomycetia</taxon>
        <taxon>Planctomycetia incertae sedis</taxon>
        <taxon>Rohdeia</taxon>
    </lineage>
</organism>
<protein>
    <recommendedName>
        <fullName evidence="10">1-deoxy-D-xylulose-5-phosphate synthase</fullName>
        <ecNumber evidence="10">2.2.1.7</ecNumber>
    </recommendedName>
    <alternativeName>
        <fullName evidence="10">1-deoxyxylulose-5-phosphate synthase</fullName>
        <shortName evidence="10">DXP synthase</shortName>
        <shortName evidence="10">DXPS</shortName>
    </alternativeName>
</protein>
<proteinExistence type="inferred from homology"/>
<dbReference type="Pfam" id="PF02780">
    <property type="entry name" value="Transketolase_C"/>
    <property type="match status" value="1"/>
</dbReference>
<dbReference type="HAMAP" id="MF_00315">
    <property type="entry name" value="DXP_synth"/>
    <property type="match status" value="1"/>
</dbReference>
<keyword evidence="9 10" id="KW-0414">Isoprene biosynthesis</keyword>
<evidence type="ECO:0000256" key="5">
    <source>
        <dbReference type="ARBA" id="ARBA00022723"/>
    </source>
</evidence>
<dbReference type="InterPro" id="IPR005475">
    <property type="entry name" value="Transketolase-like_Pyr-bd"/>
</dbReference>
<dbReference type="GO" id="GO:0000287">
    <property type="term" value="F:magnesium ion binding"/>
    <property type="evidence" value="ECO:0007669"/>
    <property type="project" value="UniProtKB-UniRule"/>
</dbReference>
<dbReference type="NCBIfam" id="NF003933">
    <property type="entry name" value="PRK05444.2-2"/>
    <property type="match status" value="1"/>
</dbReference>
<dbReference type="InterPro" id="IPR029061">
    <property type="entry name" value="THDP-binding"/>
</dbReference>
<evidence type="ECO:0000256" key="6">
    <source>
        <dbReference type="ARBA" id="ARBA00022842"/>
    </source>
</evidence>
<dbReference type="Gene3D" id="3.40.50.970">
    <property type="match status" value="2"/>
</dbReference>
<dbReference type="Pfam" id="PF13292">
    <property type="entry name" value="DXP_synthase_N"/>
    <property type="match status" value="1"/>
</dbReference>
<evidence type="ECO:0000256" key="3">
    <source>
        <dbReference type="ARBA" id="ARBA00011738"/>
    </source>
</evidence>
<sequence length="704" mass="76218">MDSSTPEDEPTAFDPSVGGSMADRSADEAQRAAELAAAVDPTGLVQRTLLDRVGSPEALKSLDRSELPALCDELRSFLLDTVQATGGHLGSNLGVVELTVALHWVYDFGRDHIVLDTSHQSYPHKILTGRKDRFGSLRQTGGLCGFTNPHESPFDLFHLGHAGTSISLGVGLAIASASRHPDEDPNLRPQAVAVIGDASLGAGVAFEALNHAGARGERMLVVLNDNEWSIAQSVGALARYLSRIRTNRTLMRARQEIGNLIASIPVIGDKVDRTLDQVREVLRHAIISGHVFEELGVRYVGPLDGHDVLLLVDQLEKIRQLDGCILLHTLTQKGKGHPDASEHPERVHAAKPPNSIVKPAEAQARYTRESEKVLATAAQRCGTTLDSGISYTQAFGDAVLECARGDLRVHAITAGMPSGTGLGGFSKEFPTRFHDVGITEQHGIAMAAGMAKGGLRPIVAVYSTFLQRGYDQVFQEVALQELPVVFAMDRAGLVGQDGPTHNGVFDIAFQRIFPGFTLCAPRDATDMRRMLASALELDGPVGLRYPRGSCPGHERITESERAPMVPGRAEVLLDGQDVAVWAYGALVSEAILAAERLRERDIHITVVDARYAKPLDEELLSKHLRQHRTLITLEEHQRAGGFGSAVLEAQSRIGERACHVRTLGVPDAYQEHRTQREEQLAHCGLDAAGLERIVSTALRAVKRS</sequence>
<comment type="cofactor">
    <cofactor evidence="10">
        <name>Mg(2+)</name>
        <dbReference type="ChEBI" id="CHEBI:18420"/>
    </cofactor>
    <text evidence="10">Binds 1 Mg(2+) ion per subunit.</text>
</comment>
<dbReference type="Gene3D" id="3.40.50.920">
    <property type="match status" value="1"/>
</dbReference>
<feature type="binding site" evidence="10">
    <location>
        <position position="226"/>
    </location>
    <ligand>
        <name>Mg(2+)</name>
        <dbReference type="ChEBI" id="CHEBI:18420"/>
    </ligand>
</feature>
<keyword evidence="5 10" id="KW-0479">Metal-binding</keyword>
<dbReference type="NCBIfam" id="TIGR00204">
    <property type="entry name" value="dxs"/>
    <property type="match status" value="1"/>
</dbReference>
<accession>A0A518D003</accession>
<feature type="binding site" evidence="10">
    <location>
        <position position="337"/>
    </location>
    <ligand>
        <name>thiamine diphosphate</name>
        <dbReference type="ChEBI" id="CHEBI:58937"/>
    </ligand>
</feature>
<evidence type="ECO:0000256" key="10">
    <source>
        <dbReference type="HAMAP-Rule" id="MF_00315"/>
    </source>
</evidence>
<dbReference type="Proteomes" id="UP000319342">
    <property type="component" value="Chromosome"/>
</dbReference>
<dbReference type="InterPro" id="IPR049557">
    <property type="entry name" value="Transketolase_CS"/>
</dbReference>
<dbReference type="PANTHER" id="PTHR43322">
    <property type="entry name" value="1-D-DEOXYXYLULOSE 5-PHOSPHATE SYNTHASE-RELATED"/>
    <property type="match status" value="1"/>
</dbReference>
<feature type="domain" description="Transketolase-like pyrimidine-binding" evidence="12">
    <location>
        <begin position="389"/>
        <end position="553"/>
    </location>
</feature>
<dbReference type="EMBL" id="CP036290">
    <property type="protein sequence ID" value="QDU84809.1"/>
    <property type="molecule type" value="Genomic_DNA"/>
</dbReference>
<comment type="function">
    <text evidence="10">Catalyzes the acyloin condensation reaction between C atoms 2 and 3 of pyruvate and glyceraldehyde 3-phosphate to yield 1-deoxy-D-xylulose-5-phosphate (DXP).</text>
</comment>
<dbReference type="InterPro" id="IPR005477">
    <property type="entry name" value="Dxylulose-5-P_synthase"/>
</dbReference>
<evidence type="ECO:0000256" key="9">
    <source>
        <dbReference type="ARBA" id="ARBA00023229"/>
    </source>
</evidence>
<dbReference type="GO" id="GO:0016114">
    <property type="term" value="P:terpenoid biosynthetic process"/>
    <property type="evidence" value="ECO:0007669"/>
    <property type="project" value="UniProtKB-UniRule"/>
</dbReference>
<evidence type="ECO:0000256" key="7">
    <source>
        <dbReference type="ARBA" id="ARBA00022977"/>
    </source>
</evidence>
<keyword evidence="7 10" id="KW-0784">Thiamine biosynthesis</keyword>